<dbReference type="InterPro" id="IPR015797">
    <property type="entry name" value="NUDIX_hydrolase-like_dom_sf"/>
</dbReference>
<feature type="region of interest" description="Disordered" evidence="1">
    <location>
        <begin position="288"/>
        <end position="310"/>
    </location>
</feature>
<evidence type="ECO:0000313" key="4">
    <source>
        <dbReference type="Proteomes" id="UP000595618"/>
    </source>
</evidence>
<dbReference type="AlphaFoldDB" id="A0A7T5RK26"/>
<dbReference type="PROSITE" id="PS51462">
    <property type="entry name" value="NUDIX"/>
    <property type="match status" value="1"/>
</dbReference>
<dbReference type="Pfam" id="PF00293">
    <property type="entry name" value="NUDIX"/>
    <property type="match status" value="1"/>
</dbReference>
<feature type="compositionally biased region" description="Basic and acidic residues" evidence="1">
    <location>
        <begin position="288"/>
        <end position="299"/>
    </location>
</feature>
<dbReference type="Gene3D" id="3.90.79.10">
    <property type="entry name" value="Nucleoside Triphosphate Pyrophosphohydrolase"/>
    <property type="match status" value="1"/>
</dbReference>
<gene>
    <name evidence="3" type="ORF">HYW89_01645</name>
</gene>
<dbReference type="InterPro" id="IPR000086">
    <property type="entry name" value="NUDIX_hydrolase_dom"/>
</dbReference>
<sequence>MNLEKGEPNTPDKDKPPNITAQAVLYHPTAPTTIWMIHDLGDRELSCNPEILEFYGHTRKPPGLANPGGGLERGETVIQGIRREIQGETGFLDFEIVPLDSTRLDLLRYRHKGGHQVLMLEAHLRSLQQGKILEPEETDGGWWFDLAESLISQLMECPEKFSKDLFYWSHIRRLLLAVSQRDRQLRYDGSAGACIGHLVHPSGRLVFQVGVGDTRFPKAGFRIPSQTKKPKKDWYDFLRWLIENKIVDPDPDVVYQFFTEDIIMAKNAEELIEGTAASIELKLKSVEETNPEKGTKEETDAGDNEEEPDILRWQDAIIEARDFARTCAEEDERWKKWAEANARSD</sequence>
<organism evidence="3 4">
    <name type="scientific">Candidatus Sungiibacteriota bacterium</name>
    <dbReference type="NCBI Taxonomy" id="2750080"/>
    <lineage>
        <taxon>Bacteria</taxon>
        <taxon>Candidatus Sungiibacteriota</taxon>
    </lineage>
</organism>
<evidence type="ECO:0000313" key="3">
    <source>
        <dbReference type="EMBL" id="QQG45607.1"/>
    </source>
</evidence>
<dbReference type="EMBL" id="CP066690">
    <property type="protein sequence ID" value="QQG45607.1"/>
    <property type="molecule type" value="Genomic_DNA"/>
</dbReference>
<dbReference type="SUPFAM" id="SSF55811">
    <property type="entry name" value="Nudix"/>
    <property type="match status" value="1"/>
</dbReference>
<name>A0A7T5RK26_9BACT</name>
<evidence type="ECO:0000259" key="2">
    <source>
        <dbReference type="PROSITE" id="PS51462"/>
    </source>
</evidence>
<evidence type="ECO:0000256" key="1">
    <source>
        <dbReference type="SAM" id="MobiDB-lite"/>
    </source>
</evidence>
<proteinExistence type="predicted"/>
<protein>
    <submittedName>
        <fullName evidence="3">NUDIX domain-containing protein</fullName>
    </submittedName>
</protein>
<feature type="domain" description="Nudix hydrolase" evidence="2">
    <location>
        <begin position="16"/>
        <end position="167"/>
    </location>
</feature>
<accession>A0A7T5RK26</accession>
<dbReference type="Proteomes" id="UP000595618">
    <property type="component" value="Chromosome"/>
</dbReference>
<reference evidence="3 4" key="1">
    <citation type="submission" date="2020-07" db="EMBL/GenBank/DDBJ databases">
        <title>Huge and variable diversity of episymbiotic CPR bacteria and DPANN archaea in groundwater ecosystems.</title>
        <authorList>
            <person name="He C.Y."/>
            <person name="Keren R."/>
            <person name="Whittaker M."/>
            <person name="Farag I.F."/>
            <person name="Doudna J."/>
            <person name="Cate J.H.D."/>
            <person name="Banfield J.F."/>
        </authorList>
    </citation>
    <scope>NUCLEOTIDE SEQUENCE [LARGE SCALE GENOMIC DNA]</scope>
    <source>
        <strain evidence="3">NC_groundwater_541_Ag_S-0.1um_46_50</strain>
    </source>
</reference>